<proteinExistence type="predicted"/>
<sequence length="170" mass="19295">MTKLRPGSKNRWNPYVASVHASCASTNRREASGVYTIKSRSRAANHSKGTKVGAKGEHYRVTQEELRNFQYLPQTIKDFNQRTASNNKGEGYNATEEEPRKQAYSIYVLQTIKKPSEELQSQQKDKSKDDVPTTPLLGDLEFFSNASDFVVDDVFASKGKYLKLWNLLLL</sequence>
<keyword evidence="3" id="KW-1185">Reference proteome</keyword>
<reference evidence="2 3" key="1">
    <citation type="submission" date="2024-05" db="EMBL/GenBank/DDBJ databases">
        <title>Haplotype-resolved chromosome-level genome assembly of Huyou (Citrus changshanensis).</title>
        <authorList>
            <person name="Miao C."/>
            <person name="Chen W."/>
            <person name="Wu Y."/>
            <person name="Wang L."/>
            <person name="Zhao S."/>
            <person name="Grierson D."/>
            <person name="Xu C."/>
            <person name="Chen K."/>
        </authorList>
    </citation>
    <scope>NUCLEOTIDE SEQUENCE [LARGE SCALE GENOMIC DNA]</scope>
    <source>
        <strain evidence="2">01-14</strain>
        <tissue evidence="2">Leaf</tissue>
    </source>
</reference>
<evidence type="ECO:0000256" key="1">
    <source>
        <dbReference type="SAM" id="MobiDB-lite"/>
    </source>
</evidence>
<accession>A0AAP0MFW8</accession>
<organism evidence="2 3">
    <name type="scientific">Citrus x changshan-huyou</name>
    <dbReference type="NCBI Taxonomy" id="2935761"/>
    <lineage>
        <taxon>Eukaryota</taxon>
        <taxon>Viridiplantae</taxon>
        <taxon>Streptophyta</taxon>
        <taxon>Embryophyta</taxon>
        <taxon>Tracheophyta</taxon>
        <taxon>Spermatophyta</taxon>
        <taxon>Magnoliopsida</taxon>
        <taxon>eudicotyledons</taxon>
        <taxon>Gunneridae</taxon>
        <taxon>Pentapetalae</taxon>
        <taxon>rosids</taxon>
        <taxon>malvids</taxon>
        <taxon>Sapindales</taxon>
        <taxon>Rutaceae</taxon>
        <taxon>Aurantioideae</taxon>
        <taxon>Citrus</taxon>
    </lineage>
</organism>
<dbReference type="EMBL" id="JBCGBO010000004">
    <property type="protein sequence ID" value="KAK9208338.1"/>
    <property type="molecule type" value="Genomic_DNA"/>
</dbReference>
<protein>
    <submittedName>
        <fullName evidence="2">Uncharacterized protein</fullName>
    </submittedName>
</protein>
<name>A0AAP0MFW8_9ROSI</name>
<dbReference type="AlphaFoldDB" id="A0AAP0MFW8"/>
<evidence type="ECO:0000313" key="3">
    <source>
        <dbReference type="Proteomes" id="UP001428341"/>
    </source>
</evidence>
<dbReference type="Proteomes" id="UP001428341">
    <property type="component" value="Unassembled WGS sequence"/>
</dbReference>
<evidence type="ECO:0000313" key="2">
    <source>
        <dbReference type="EMBL" id="KAK9208338.1"/>
    </source>
</evidence>
<gene>
    <name evidence="2" type="ORF">WN944_000692</name>
</gene>
<feature type="region of interest" description="Disordered" evidence="1">
    <location>
        <begin position="80"/>
        <end position="99"/>
    </location>
</feature>
<comment type="caution">
    <text evidence="2">The sequence shown here is derived from an EMBL/GenBank/DDBJ whole genome shotgun (WGS) entry which is preliminary data.</text>
</comment>